<reference evidence="1" key="1">
    <citation type="submission" date="2021-06" db="EMBL/GenBank/DDBJ databases">
        <authorList>
            <person name="Kallberg Y."/>
            <person name="Tangrot J."/>
            <person name="Rosling A."/>
        </authorList>
    </citation>
    <scope>NUCLEOTIDE SEQUENCE</scope>
    <source>
        <strain evidence="1">IN212</strain>
    </source>
</reference>
<organism evidence="1 2">
    <name type="scientific">Racocetra fulgida</name>
    <dbReference type="NCBI Taxonomy" id="60492"/>
    <lineage>
        <taxon>Eukaryota</taxon>
        <taxon>Fungi</taxon>
        <taxon>Fungi incertae sedis</taxon>
        <taxon>Mucoromycota</taxon>
        <taxon>Glomeromycotina</taxon>
        <taxon>Glomeromycetes</taxon>
        <taxon>Diversisporales</taxon>
        <taxon>Gigasporaceae</taxon>
        <taxon>Racocetra</taxon>
    </lineage>
</organism>
<proteinExistence type="predicted"/>
<gene>
    <name evidence="1" type="ORF">RFULGI_LOCUS19684</name>
</gene>
<dbReference type="AlphaFoldDB" id="A0A9N9KCY0"/>
<keyword evidence="2" id="KW-1185">Reference proteome</keyword>
<name>A0A9N9KCY0_9GLOM</name>
<comment type="caution">
    <text evidence="1">The sequence shown here is derived from an EMBL/GenBank/DDBJ whole genome shotgun (WGS) entry which is preliminary data.</text>
</comment>
<feature type="non-terminal residue" evidence="1">
    <location>
        <position position="39"/>
    </location>
</feature>
<accession>A0A9N9KCY0</accession>
<protein>
    <submittedName>
        <fullName evidence="1">1022_t:CDS:1</fullName>
    </submittedName>
</protein>
<feature type="non-terminal residue" evidence="1">
    <location>
        <position position="1"/>
    </location>
</feature>
<evidence type="ECO:0000313" key="1">
    <source>
        <dbReference type="EMBL" id="CAG8821413.1"/>
    </source>
</evidence>
<evidence type="ECO:0000313" key="2">
    <source>
        <dbReference type="Proteomes" id="UP000789396"/>
    </source>
</evidence>
<dbReference type="EMBL" id="CAJVPZ010100509">
    <property type="protein sequence ID" value="CAG8821413.1"/>
    <property type="molecule type" value="Genomic_DNA"/>
</dbReference>
<sequence length="39" mass="4266">LKSFKVFTKKGLLIIQKGIPHIIKANIIASSIIDCLDVS</sequence>
<dbReference type="Proteomes" id="UP000789396">
    <property type="component" value="Unassembled WGS sequence"/>
</dbReference>